<protein>
    <submittedName>
        <fullName evidence="2">Surface-exposed protein</fullName>
    </submittedName>
</protein>
<dbReference type="HOGENOM" id="CLU_1748868_0_0_11"/>
<feature type="chain" id="PRO_5039526941" evidence="1">
    <location>
        <begin position="28"/>
        <end position="149"/>
    </location>
</feature>
<accession>D5UPW6</accession>
<sequence>MKVSVRTWSCSVFALTLIAVPMGPAVAGADPTPAPLCVIPFTSGYTGTFNNSSATATASGDTGVSSVAIDVVIQKSWQRMMLRVVWKNLDTGASGAVSDGYDATGPAPTRKTFGALATGTGRVEFQIGLNLPEGNHMTSWQTCTAEATL</sequence>
<dbReference type="Proteomes" id="UP000001213">
    <property type="component" value="Chromosome"/>
</dbReference>
<reference evidence="2 3" key="2">
    <citation type="journal article" date="2011" name="Stand. Genomic Sci.">
        <title>Complete genome sequence of Tsukamurella paurometabola type strain (no. 33).</title>
        <authorList>
            <person name="Munk A.C."/>
            <person name="Lapidus A."/>
            <person name="Lucas S."/>
            <person name="Nolan M."/>
            <person name="Tice H."/>
            <person name="Cheng J.F."/>
            <person name="Del Rio T.G."/>
            <person name="Goodwin L."/>
            <person name="Pitluck S."/>
            <person name="Liolios K."/>
            <person name="Huntemann M."/>
            <person name="Ivanova N."/>
            <person name="Mavromatis K."/>
            <person name="Mikhailova N."/>
            <person name="Pati A."/>
            <person name="Chen A."/>
            <person name="Palaniappan K."/>
            <person name="Tapia R."/>
            <person name="Han C."/>
            <person name="Land M."/>
            <person name="Hauser L."/>
            <person name="Chang Y.J."/>
            <person name="Jeffries C.D."/>
            <person name="Brettin T."/>
            <person name="Yasawong M."/>
            <person name="Brambilla E.M."/>
            <person name="Rohde M."/>
            <person name="Sikorski J."/>
            <person name="Goker M."/>
            <person name="Detter J.C."/>
            <person name="Woyke T."/>
            <person name="Bristow J."/>
            <person name="Eisen J.A."/>
            <person name="Markowitz V."/>
            <person name="Hugenholtz P."/>
            <person name="Kyrpides N.C."/>
            <person name="Klenk H.P."/>
        </authorList>
    </citation>
    <scope>NUCLEOTIDE SEQUENCE [LARGE SCALE GENOMIC DNA]</scope>
    <source>
        <strain evidence="3">ATCC 8368 / DSM 20162 / CCUG 35730 / CIP 100753 / JCM 10117 / KCTC 9821 / NBRC 16120 / NCIMB 702349 / NCTC 13040</strain>
    </source>
</reference>
<dbReference type="RefSeq" id="WP_013124789.1">
    <property type="nucleotide sequence ID" value="NC_014158.1"/>
</dbReference>
<name>D5UPW6_TSUPD</name>
<evidence type="ECO:0000313" key="3">
    <source>
        <dbReference type="Proteomes" id="UP000001213"/>
    </source>
</evidence>
<feature type="signal peptide" evidence="1">
    <location>
        <begin position="1"/>
        <end position="27"/>
    </location>
</feature>
<proteinExistence type="predicted"/>
<dbReference type="KEGG" id="tpr:Tpau_0080"/>
<dbReference type="EMBL" id="CP001966">
    <property type="protein sequence ID" value="ADG76734.1"/>
    <property type="molecule type" value="Genomic_DNA"/>
</dbReference>
<reference evidence="3" key="1">
    <citation type="submission" date="2010-03" db="EMBL/GenBank/DDBJ databases">
        <title>The complete chromosome of Tsukamurella paurometabola DSM 20162.</title>
        <authorList>
            <consortium name="US DOE Joint Genome Institute (JGI-PGF)"/>
            <person name="Lucas S."/>
            <person name="Copeland A."/>
            <person name="Lapidus A."/>
            <person name="Glavina del Rio T."/>
            <person name="Dalin E."/>
            <person name="Tice H."/>
            <person name="Bruce D."/>
            <person name="Goodwin L."/>
            <person name="Pitluck S."/>
            <person name="Kyrpides N."/>
            <person name="Mavromatis K."/>
            <person name="Ivanova N."/>
            <person name="Mikhailova N."/>
            <person name="Munk A.C."/>
            <person name="Brettin T."/>
            <person name="Detter J.C."/>
            <person name="Tapia R."/>
            <person name="Han C."/>
            <person name="Larimer F."/>
            <person name="Land M."/>
            <person name="Hauser L."/>
            <person name="Markowitz V."/>
            <person name="Cheng J.-F."/>
            <person name="Hugenholtz P."/>
            <person name="Woyke T."/>
            <person name="Wu D."/>
            <person name="Jando M."/>
            <person name="Brambilla E."/>
            <person name="Klenk H.-P."/>
            <person name="Eisen J.A."/>
        </authorList>
    </citation>
    <scope>NUCLEOTIDE SEQUENCE [LARGE SCALE GENOMIC DNA]</scope>
    <source>
        <strain evidence="3">ATCC 8368 / DSM 20162 / CCUG 35730 / CIP 100753 / JCM 10117 / KCTC 9821 / NBRC 16120 / NCIMB 702349 / NCTC 13040</strain>
    </source>
</reference>
<organism evidence="2 3">
    <name type="scientific">Tsukamurella paurometabola (strain ATCC 8368 / DSM 20162 / CCUG 35730 / CIP 100753 / JCM 10117 / KCTC 9821 / NBRC 16120 / NCIMB 702349 / NCTC 13040)</name>
    <name type="common">Corynebacterium paurometabolum</name>
    <dbReference type="NCBI Taxonomy" id="521096"/>
    <lineage>
        <taxon>Bacteria</taxon>
        <taxon>Bacillati</taxon>
        <taxon>Actinomycetota</taxon>
        <taxon>Actinomycetes</taxon>
        <taxon>Mycobacteriales</taxon>
        <taxon>Tsukamurellaceae</taxon>
        <taxon>Tsukamurella</taxon>
    </lineage>
</organism>
<gene>
    <name evidence="2" type="ordered locus">Tpau_0080</name>
</gene>
<keyword evidence="3" id="KW-1185">Reference proteome</keyword>
<dbReference type="AlphaFoldDB" id="D5UPW6"/>
<keyword evidence="1" id="KW-0732">Signal</keyword>
<evidence type="ECO:0000313" key="2">
    <source>
        <dbReference type="EMBL" id="ADG76734.1"/>
    </source>
</evidence>
<evidence type="ECO:0000256" key="1">
    <source>
        <dbReference type="SAM" id="SignalP"/>
    </source>
</evidence>